<evidence type="ECO:0000313" key="8">
    <source>
        <dbReference type="Proteomes" id="UP001499938"/>
    </source>
</evidence>
<comment type="similarity">
    <text evidence="2">Belongs to the LemA family.</text>
</comment>
<dbReference type="InterPro" id="IPR007156">
    <property type="entry name" value="MamQ_LemA"/>
</dbReference>
<name>A0ABN2LK86_9MICO</name>
<comment type="caution">
    <text evidence="7">The sequence shown here is derived from an EMBL/GenBank/DDBJ whole genome shotgun (WGS) entry which is preliminary data.</text>
</comment>
<evidence type="ECO:0008006" key="9">
    <source>
        <dbReference type="Google" id="ProtNLM"/>
    </source>
</evidence>
<evidence type="ECO:0000256" key="4">
    <source>
        <dbReference type="ARBA" id="ARBA00022989"/>
    </source>
</evidence>
<reference evidence="7 8" key="1">
    <citation type="journal article" date="2019" name="Int. J. Syst. Evol. Microbiol.">
        <title>The Global Catalogue of Microorganisms (GCM) 10K type strain sequencing project: providing services to taxonomists for standard genome sequencing and annotation.</title>
        <authorList>
            <consortium name="The Broad Institute Genomics Platform"/>
            <consortium name="The Broad Institute Genome Sequencing Center for Infectious Disease"/>
            <person name="Wu L."/>
            <person name="Ma J."/>
        </authorList>
    </citation>
    <scope>NUCLEOTIDE SEQUENCE [LARGE SCALE GENOMIC DNA]</scope>
    <source>
        <strain evidence="7 8">JCM 15592</strain>
    </source>
</reference>
<evidence type="ECO:0000256" key="3">
    <source>
        <dbReference type="ARBA" id="ARBA00022692"/>
    </source>
</evidence>
<keyword evidence="3" id="KW-0812">Transmembrane</keyword>
<feature type="compositionally biased region" description="Pro residues" evidence="6">
    <location>
        <begin position="209"/>
        <end position="223"/>
    </location>
</feature>
<keyword evidence="8" id="KW-1185">Reference proteome</keyword>
<gene>
    <name evidence="7" type="ORF">GCM10009811_15100</name>
</gene>
<dbReference type="EMBL" id="BAAAPO010000024">
    <property type="protein sequence ID" value="GAA1791217.1"/>
    <property type="molecule type" value="Genomic_DNA"/>
</dbReference>
<dbReference type="SUPFAM" id="SSF140478">
    <property type="entry name" value="LemA-like"/>
    <property type="match status" value="1"/>
</dbReference>
<accession>A0ABN2LK86</accession>
<proteinExistence type="inferred from homology"/>
<dbReference type="RefSeq" id="WP_344083136.1">
    <property type="nucleotide sequence ID" value="NZ_BAAAPO010000024.1"/>
</dbReference>
<dbReference type="InterPro" id="IPR023353">
    <property type="entry name" value="LemA-like_dom_sf"/>
</dbReference>
<dbReference type="PANTHER" id="PTHR34478">
    <property type="entry name" value="PROTEIN LEMA"/>
    <property type="match status" value="1"/>
</dbReference>
<protein>
    <recommendedName>
        <fullName evidence="9">LemA family protein</fullName>
    </recommendedName>
</protein>
<evidence type="ECO:0000313" key="7">
    <source>
        <dbReference type="EMBL" id="GAA1791217.1"/>
    </source>
</evidence>
<dbReference type="Gene3D" id="1.20.1440.20">
    <property type="entry name" value="LemA-like domain"/>
    <property type="match status" value="1"/>
</dbReference>
<evidence type="ECO:0000256" key="1">
    <source>
        <dbReference type="ARBA" id="ARBA00004167"/>
    </source>
</evidence>
<feature type="region of interest" description="Disordered" evidence="6">
    <location>
        <begin position="182"/>
        <end position="223"/>
    </location>
</feature>
<sequence>MLIALLVILGLIVLFALWAVGVYNGLIKKRNLVQEAWRQIDVELKRRHDLIGNLVETVKGYAAHERGTLEDVMKARSAAMAGGQTPGQQAQSEGMLSAALGRLIAVAEAYPDLKANQNFAALQNELTSTEDRIASARRYYNANVRELNTKVETVPSNFVAGMFNIKREEYFEVEGAERDPVKVDFGQSTYNIPPPAGYNAPQDTAPAQIPTPPPPGQLPPSQG</sequence>
<evidence type="ECO:0000256" key="5">
    <source>
        <dbReference type="ARBA" id="ARBA00023136"/>
    </source>
</evidence>
<evidence type="ECO:0000256" key="6">
    <source>
        <dbReference type="SAM" id="MobiDB-lite"/>
    </source>
</evidence>
<keyword evidence="4" id="KW-1133">Transmembrane helix</keyword>
<dbReference type="Pfam" id="PF04011">
    <property type="entry name" value="LemA"/>
    <property type="match status" value="1"/>
</dbReference>
<dbReference type="PANTHER" id="PTHR34478:SF1">
    <property type="entry name" value="PROTEIN LEMA"/>
    <property type="match status" value="1"/>
</dbReference>
<keyword evidence="5" id="KW-0472">Membrane</keyword>
<organism evidence="7 8">
    <name type="scientific">Nostocoides veronense</name>
    <dbReference type="NCBI Taxonomy" id="330836"/>
    <lineage>
        <taxon>Bacteria</taxon>
        <taxon>Bacillati</taxon>
        <taxon>Actinomycetota</taxon>
        <taxon>Actinomycetes</taxon>
        <taxon>Micrococcales</taxon>
        <taxon>Intrasporangiaceae</taxon>
        <taxon>Nostocoides</taxon>
    </lineage>
</organism>
<evidence type="ECO:0000256" key="2">
    <source>
        <dbReference type="ARBA" id="ARBA00008854"/>
    </source>
</evidence>
<comment type="subcellular location">
    <subcellularLocation>
        <location evidence="1">Membrane</location>
        <topology evidence="1">Single-pass membrane protein</topology>
    </subcellularLocation>
</comment>
<dbReference type="Proteomes" id="UP001499938">
    <property type="component" value="Unassembled WGS sequence"/>
</dbReference>